<feature type="binding site" evidence="7">
    <location>
        <position position="477"/>
    </location>
    <ligand>
        <name>ATP</name>
        <dbReference type="ChEBI" id="CHEBI:30616"/>
    </ligand>
</feature>
<feature type="domain" description="B box-type" evidence="13">
    <location>
        <begin position="152"/>
        <end position="198"/>
    </location>
</feature>
<keyword evidence="15" id="KW-1185">Reference proteome</keyword>
<dbReference type="CDD" id="cd19757">
    <property type="entry name" value="Bbox1"/>
    <property type="match status" value="1"/>
</dbReference>
<keyword evidence="9" id="KW-0862">Zinc</keyword>
<keyword evidence="3 7" id="KW-0547">Nucleotide-binding</keyword>
<evidence type="ECO:0000313" key="14">
    <source>
        <dbReference type="EMBL" id="KAG5191158.1"/>
    </source>
</evidence>
<keyword evidence="2" id="KW-0808">Transferase</keyword>
<accession>A0A835ZDN3</accession>
<evidence type="ECO:0000256" key="8">
    <source>
        <dbReference type="PIRSR" id="PIRSR630616-3"/>
    </source>
</evidence>
<evidence type="ECO:0000256" key="2">
    <source>
        <dbReference type="ARBA" id="ARBA00022679"/>
    </source>
</evidence>
<dbReference type="PROSITE" id="PS50011">
    <property type="entry name" value="PROTEIN_KINASE_DOM"/>
    <property type="match status" value="1"/>
</dbReference>
<proteinExistence type="predicted"/>
<dbReference type="PROSITE" id="PS50119">
    <property type="entry name" value="ZF_BBOX"/>
    <property type="match status" value="1"/>
</dbReference>
<dbReference type="Gene3D" id="1.10.510.10">
    <property type="entry name" value="Transferase(Phosphotransferase) domain 1"/>
    <property type="match status" value="1"/>
</dbReference>
<evidence type="ECO:0000259" key="13">
    <source>
        <dbReference type="PROSITE" id="PS50119"/>
    </source>
</evidence>
<keyword evidence="1" id="KW-0723">Serine/threonine-protein kinase</keyword>
<dbReference type="EMBL" id="JAFCMP010000023">
    <property type="protein sequence ID" value="KAG5191158.1"/>
    <property type="molecule type" value="Genomic_DNA"/>
</dbReference>
<evidence type="ECO:0000256" key="11">
    <source>
        <dbReference type="SAM" id="MobiDB-lite"/>
    </source>
</evidence>
<gene>
    <name evidence="14" type="ORF">JKP88DRAFT_296650</name>
</gene>
<feature type="region of interest" description="Disordered" evidence="11">
    <location>
        <begin position="200"/>
        <end position="228"/>
    </location>
</feature>
<dbReference type="Gene3D" id="3.30.200.20">
    <property type="entry name" value="Phosphorylase Kinase, domain 1"/>
    <property type="match status" value="1"/>
</dbReference>
<keyword evidence="5 7" id="KW-0067">ATP-binding</keyword>
<evidence type="ECO:0000259" key="12">
    <source>
        <dbReference type="PROSITE" id="PS50011"/>
    </source>
</evidence>
<evidence type="ECO:0000256" key="7">
    <source>
        <dbReference type="PIRSR" id="PIRSR630616-2"/>
    </source>
</evidence>
<feature type="compositionally biased region" description="Low complexity" evidence="11">
    <location>
        <begin position="212"/>
        <end position="221"/>
    </location>
</feature>
<dbReference type="Pfam" id="PF00643">
    <property type="entry name" value="zf-B_box"/>
    <property type="match status" value="1"/>
</dbReference>
<feature type="binding site" evidence="7">
    <location>
        <begin position="463"/>
        <end position="464"/>
    </location>
    <ligand>
        <name>ATP</name>
        <dbReference type="ChEBI" id="CHEBI:30616"/>
    </ligand>
</feature>
<dbReference type="InterPro" id="IPR011009">
    <property type="entry name" value="Kinase-like_dom_sf"/>
</dbReference>
<sequence length="658" mass="69515">MDAAMEVEVRLSPPLRLRKGSSSIGVPLRALHGPLHEVNQSIPDDVAATLKAPAAAVAGDAQRSRARAAAIQRRMSDMQYMSPMKRTRRQSSIGGEARRVLTPGKHARPRVSFSEQLDCRELTARSPSPPPSKPAAAAADIIAHDDEAREQQQPPQCEECEASDVAVRCRQCEQLLCEACSATIHQKGARARHSLLPYTHASATAPPPTRLSSGSASSAGSMGAGGGDVKARVAAEEARRRRWCKEDFEVQGALGKGRFGNVYLARERLTRAQVALKVQFRSAVLTGGSQVQTSCMPYVLFAEPLWQLLPCKSMHENACKSTSAYVVCSPLPYVPSHRRPHVRSRPTQPHLTTFARICLRPLSNPNSRTPPPPGPAEPAARGGDPVAPAPPAHPAHARPLRRRQERLLHHGGGGGRRAVQARARAAPGGRLPEAAAARATAQLARALAHLHARHVIHRDVKPENCLLDADGRVKLADFGCAVHAPPPAHAARATLCGTPEYLTPEMAGARAPRAYGAGVDVWALGVFAFELLCGATPFVDGTAAAAAIDAELAAAATAAHEAVAAAPGGSAGAAAAGGMPAVNPGLMGADGGGAHHRVYTRILAYRGGVTFVEGVDLPRALAFVRFLLQPAPAQRPDMARVLRCEWLAPYMDDDGGVA</sequence>
<dbReference type="InterPro" id="IPR017441">
    <property type="entry name" value="Protein_kinase_ATP_BS"/>
</dbReference>
<dbReference type="GO" id="GO:0008270">
    <property type="term" value="F:zinc ion binding"/>
    <property type="evidence" value="ECO:0007669"/>
    <property type="project" value="UniProtKB-KW"/>
</dbReference>
<dbReference type="Proteomes" id="UP000664859">
    <property type="component" value="Unassembled WGS sequence"/>
</dbReference>
<feature type="cross-link" description="Glycyl lysine isopeptide (Lys-Gly) (interchain with G-Cter in SUMO2)" evidence="8">
    <location>
        <position position="461"/>
    </location>
</feature>
<name>A0A835ZDN3_9STRA</name>
<dbReference type="GO" id="GO:0005524">
    <property type="term" value="F:ATP binding"/>
    <property type="evidence" value="ECO:0007669"/>
    <property type="project" value="UniProtKB-UniRule"/>
</dbReference>
<dbReference type="AlphaFoldDB" id="A0A835ZDN3"/>
<feature type="region of interest" description="Disordered" evidence="11">
    <location>
        <begin position="361"/>
        <end position="398"/>
    </location>
</feature>
<dbReference type="Pfam" id="PF00069">
    <property type="entry name" value="Pkinase"/>
    <property type="match status" value="1"/>
</dbReference>
<dbReference type="InterPro" id="IPR000719">
    <property type="entry name" value="Prot_kinase_dom"/>
</dbReference>
<keyword evidence="4" id="KW-0418">Kinase</keyword>
<dbReference type="PANTHER" id="PTHR24350">
    <property type="entry name" value="SERINE/THREONINE-PROTEIN KINASE IAL-RELATED"/>
    <property type="match status" value="1"/>
</dbReference>
<evidence type="ECO:0000256" key="6">
    <source>
        <dbReference type="PIRSR" id="PIRSR630616-1"/>
    </source>
</evidence>
<dbReference type="InterPro" id="IPR000315">
    <property type="entry name" value="Znf_B-box"/>
</dbReference>
<feature type="binding site" evidence="10">
    <location>
        <position position="277"/>
    </location>
    <ligand>
        <name>ATP</name>
        <dbReference type="ChEBI" id="CHEBI:30616"/>
    </ligand>
</feature>
<dbReference type="PROSITE" id="PS00108">
    <property type="entry name" value="PROTEIN_KINASE_ST"/>
    <property type="match status" value="1"/>
</dbReference>
<evidence type="ECO:0000256" key="9">
    <source>
        <dbReference type="PROSITE-ProRule" id="PRU00024"/>
    </source>
</evidence>
<dbReference type="InterPro" id="IPR030616">
    <property type="entry name" value="Aur-like"/>
</dbReference>
<keyword evidence="9" id="KW-0863">Zinc-finger</keyword>
<evidence type="ECO:0000256" key="3">
    <source>
        <dbReference type="ARBA" id="ARBA00022741"/>
    </source>
</evidence>
<evidence type="ECO:0000256" key="5">
    <source>
        <dbReference type="ARBA" id="ARBA00022840"/>
    </source>
</evidence>
<protein>
    <recommendedName>
        <fullName evidence="16">Non-specific serine/threonine protein kinase</fullName>
    </recommendedName>
</protein>
<comment type="caution">
    <text evidence="14">The sequence shown here is derived from an EMBL/GenBank/DDBJ whole genome shotgun (WGS) entry which is preliminary data.</text>
</comment>
<dbReference type="PROSITE" id="PS00107">
    <property type="entry name" value="PROTEIN_KINASE_ATP"/>
    <property type="match status" value="1"/>
</dbReference>
<dbReference type="SMART" id="SM00220">
    <property type="entry name" value="S_TKc"/>
    <property type="match status" value="1"/>
</dbReference>
<feature type="active site" description="Proton acceptor" evidence="6">
    <location>
        <position position="459"/>
    </location>
</feature>
<feature type="compositionally biased region" description="Low complexity" evidence="11">
    <location>
        <begin position="377"/>
        <end position="386"/>
    </location>
</feature>
<dbReference type="GO" id="GO:0004674">
    <property type="term" value="F:protein serine/threonine kinase activity"/>
    <property type="evidence" value="ECO:0007669"/>
    <property type="project" value="UniProtKB-KW"/>
</dbReference>
<evidence type="ECO:0008006" key="16">
    <source>
        <dbReference type="Google" id="ProtNLM"/>
    </source>
</evidence>
<dbReference type="InterPro" id="IPR008271">
    <property type="entry name" value="Ser/Thr_kinase_AS"/>
</dbReference>
<evidence type="ECO:0000256" key="4">
    <source>
        <dbReference type="ARBA" id="ARBA00022777"/>
    </source>
</evidence>
<evidence type="ECO:0000313" key="15">
    <source>
        <dbReference type="Proteomes" id="UP000664859"/>
    </source>
</evidence>
<feature type="domain" description="Protein kinase" evidence="12">
    <location>
        <begin position="248"/>
        <end position="651"/>
    </location>
</feature>
<evidence type="ECO:0000256" key="10">
    <source>
        <dbReference type="PROSITE-ProRule" id="PRU10141"/>
    </source>
</evidence>
<keyword evidence="9" id="KW-0479">Metal-binding</keyword>
<dbReference type="SUPFAM" id="SSF56112">
    <property type="entry name" value="Protein kinase-like (PK-like)"/>
    <property type="match status" value="2"/>
</dbReference>
<reference evidence="14" key="1">
    <citation type="submission" date="2021-02" db="EMBL/GenBank/DDBJ databases">
        <title>First Annotated Genome of the Yellow-green Alga Tribonema minus.</title>
        <authorList>
            <person name="Mahan K.M."/>
        </authorList>
    </citation>
    <scope>NUCLEOTIDE SEQUENCE</scope>
    <source>
        <strain evidence="14">UTEX B ZZ1240</strain>
    </source>
</reference>
<organism evidence="14 15">
    <name type="scientific">Tribonema minus</name>
    <dbReference type="NCBI Taxonomy" id="303371"/>
    <lineage>
        <taxon>Eukaryota</taxon>
        <taxon>Sar</taxon>
        <taxon>Stramenopiles</taxon>
        <taxon>Ochrophyta</taxon>
        <taxon>PX clade</taxon>
        <taxon>Xanthophyceae</taxon>
        <taxon>Tribonematales</taxon>
        <taxon>Tribonemataceae</taxon>
        <taxon>Tribonema</taxon>
    </lineage>
</organism>
<evidence type="ECO:0000256" key="1">
    <source>
        <dbReference type="ARBA" id="ARBA00022527"/>
    </source>
</evidence>